<proteinExistence type="predicted"/>
<comment type="caution">
    <text evidence="2">The sequence shown here is derived from an EMBL/GenBank/DDBJ whole genome shotgun (WGS) entry which is preliminary data.</text>
</comment>
<dbReference type="Pfam" id="PF00144">
    <property type="entry name" value="Beta-lactamase"/>
    <property type="match status" value="1"/>
</dbReference>
<protein>
    <recommendedName>
        <fullName evidence="1">Beta-lactamase-related domain-containing protein</fullName>
    </recommendedName>
</protein>
<evidence type="ECO:0000313" key="3">
    <source>
        <dbReference type="Proteomes" id="UP000617355"/>
    </source>
</evidence>
<keyword evidence="3" id="KW-1185">Reference proteome</keyword>
<dbReference type="PANTHER" id="PTHR43283:SF14">
    <property type="entry name" value="BLL8153 PROTEIN"/>
    <property type="match status" value="1"/>
</dbReference>
<dbReference type="InterPro" id="IPR012338">
    <property type="entry name" value="Beta-lactam/transpept-like"/>
</dbReference>
<gene>
    <name evidence="2" type="ORF">GCM10011358_22660</name>
</gene>
<sequence length="385" mass="41835">MRPRPVLIAVAAFVAVTALAGMAKREEITRLLAVNALFEPDRIVHNFSNMGTMFHTTPMPLAAHQAEPLPTAPRPATLPPGLEDWIAARGVTSLVALHRGEVVYEGYFRGTGRDDLRVSWSVAKSFLAALFGIFVENGAIASLDDPVTKYAPALSGSAYDGASIRNVLNMASGVAFNEDYADFWSDINRMGRVIALGGSLDDFAASLTERRAEPGAAFHYVSIDTHVLGMVLRGATGRSVPELMAEHIFAPLGLEADPYFLADGTGAAFVLGGLNMTARDYARFGQLILQGGRWGEVQVVPENWVMEMTAESAPGERPRYGYQWWLPNDGRPGEVFAQGLYGQYIWIDPRNDAVVAMTSADLGFLDPGVQQDSIEKLRMIGETLR</sequence>
<dbReference type="Proteomes" id="UP000617355">
    <property type="component" value="Unassembled WGS sequence"/>
</dbReference>
<dbReference type="InterPro" id="IPR050789">
    <property type="entry name" value="Diverse_Enzym_Activities"/>
</dbReference>
<evidence type="ECO:0000259" key="1">
    <source>
        <dbReference type="Pfam" id="PF00144"/>
    </source>
</evidence>
<evidence type="ECO:0000313" key="2">
    <source>
        <dbReference type="EMBL" id="GGD38315.1"/>
    </source>
</evidence>
<accession>A0ABQ1QPH5</accession>
<dbReference type="Gene3D" id="3.40.710.10">
    <property type="entry name" value="DD-peptidase/beta-lactamase superfamily"/>
    <property type="match status" value="1"/>
</dbReference>
<reference evidence="3" key="1">
    <citation type="journal article" date="2019" name="Int. J. Syst. Evol. Microbiol.">
        <title>The Global Catalogue of Microorganisms (GCM) 10K type strain sequencing project: providing services to taxonomists for standard genome sequencing and annotation.</title>
        <authorList>
            <consortium name="The Broad Institute Genomics Platform"/>
            <consortium name="The Broad Institute Genome Sequencing Center for Infectious Disease"/>
            <person name="Wu L."/>
            <person name="Ma J."/>
        </authorList>
    </citation>
    <scope>NUCLEOTIDE SEQUENCE [LARGE SCALE GENOMIC DNA]</scope>
    <source>
        <strain evidence="3">CGMCC 1.12922</strain>
    </source>
</reference>
<dbReference type="SUPFAM" id="SSF56601">
    <property type="entry name" value="beta-lactamase/transpeptidase-like"/>
    <property type="match status" value="1"/>
</dbReference>
<name>A0ABQ1QPH5_9RHOB</name>
<organism evidence="2 3">
    <name type="scientific">Sinisalibacter lacisalsi</name>
    <dbReference type="NCBI Taxonomy" id="1526570"/>
    <lineage>
        <taxon>Bacteria</taxon>
        <taxon>Pseudomonadati</taxon>
        <taxon>Pseudomonadota</taxon>
        <taxon>Alphaproteobacteria</taxon>
        <taxon>Rhodobacterales</taxon>
        <taxon>Roseobacteraceae</taxon>
        <taxon>Sinisalibacter</taxon>
    </lineage>
</organism>
<feature type="domain" description="Beta-lactamase-related" evidence="1">
    <location>
        <begin position="93"/>
        <end position="363"/>
    </location>
</feature>
<dbReference type="EMBL" id="BMGI01000003">
    <property type="protein sequence ID" value="GGD38315.1"/>
    <property type="molecule type" value="Genomic_DNA"/>
</dbReference>
<dbReference type="PANTHER" id="PTHR43283">
    <property type="entry name" value="BETA-LACTAMASE-RELATED"/>
    <property type="match status" value="1"/>
</dbReference>
<dbReference type="InterPro" id="IPR001466">
    <property type="entry name" value="Beta-lactam-related"/>
</dbReference>